<dbReference type="InterPro" id="IPR020915">
    <property type="entry name" value="UPF0311"/>
</dbReference>
<evidence type="ECO:0000313" key="1">
    <source>
        <dbReference type="EMBL" id="EMY35798.1"/>
    </source>
</evidence>
<dbReference type="Proteomes" id="UP000010729">
    <property type="component" value="Unassembled WGS sequence"/>
</dbReference>
<proteinExistence type="predicted"/>
<sequence length="146" mass="15149">MKFRFSIVAEVAPSVSLDETAAGELGFIPITGGTVAGDLEGSVIGSGGDWCLIKSAGTYRVEARYGIRTTEGAYVDVVNTGILTRPGEGAHTPGRGGEYFMTTPVFRTTHPALAWLTHSVFVGHAVAGDGATSIDVFEVIVPGHPA</sequence>
<gene>
    <name evidence="1" type="ORF">D477_002371</name>
</gene>
<accession>N1VC05</accession>
<dbReference type="Gene3D" id="2.40.160.20">
    <property type="match status" value="1"/>
</dbReference>
<evidence type="ECO:0000313" key="2">
    <source>
        <dbReference type="Proteomes" id="UP000010729"/>
    </source>
</evidence>
<dbReference type="PANTHER" id="PTHR37315:SF1">
    <property type="entry name" value="UPF0311 PROTEIN BLR7842"/>
    <property type="match status" value="1"/>
</dbReference>
<protein>
    <submittedName>
        <fullName evidence="1">Uncharacterized protein</fullName>
    </submittedName>
</protein>
<dbReference type="PANTHER" id="PTHR37315">
    <property type="entry name" value="UPF0311 PROTEIN BLR7842"/>
    <property type="match status" value="1"/>
</dbReference>
<name>N1VC05_9MICC</name>
<dbReference type="AlphaFoldDB" id="N1VC05"/>
<dbReference type="EMBL" id="ANPE02000061">
    <property type="protein sequence ID" value="EMY35798.1"/>
    <property type="molecule type" value="Genomic_DNA"/>
</dbReference>
<organism evidence="1 2">
    <name type="scientific">Arthrobacter crystallopoietes BAB-32</name>
    <dbReference type="NCBI Taxonomy" id="1246476"/>
    <lineage>
        <taxon>Bacteria</taxon>
        <taxon>Bacillati</taxon>
        <taxon>Actinomycetota</taxon>
        <taxon>Actinomycetes</taxon>
        <taxon>Micrococcales</taxon>
        <taxon>Micrococcaceae</taxon>
        <taxon>Crystallibacter</taxon>
    </lineage>
</organism>
<reference evidence="1 2" key="1">
    <citation type="journal article" date="2013" name="Genome Announc.">
        <title>Draft Genome Sequence of Arthrobacter crystallopoietes Strain BAB-32, Revealing Genes for Bioremediation.</title>
        <authorList>
            <person name="Joshi M.N."/>
            <person name="Pandit A.S."/>
            <person name="Sharma A."/>
            <person name="Pandya R.V."/>
            <person name="Desai S.M."/>
            <person name="Saxena A.K."/>
            <person name="Bagatharia S.B."/>
        </authorList>
    </citation>
    <scope>NUCLEOTIDE SEQUENCE [LARGE SCALE GENOMIC DNA]</scope>
    <source>
        <strain evidence="1 2">BAB-32</strain>
    </source>
</reference>
<dbReference type="Pfam" id="PF11578">
    <property type="entry name" value="DUF3237"/>
    <property type="match status" value="1"/>
</dbReference>
<keyword evidence="2" id="KW-1185">Reference proteome</keyword>
<comment type="caution">
    <text evidence="1">The sequence shown here is derived from an EMBL/GenBank/DDBJ whole genome shotgun (WGS) entry which is preliminary data.</text>
</comment>